<evidence type="ECO:0000256" key="1">
    <source>
        <dbReference type="SAM" id="MobiDB-lite"/>
    </source>
</evidence>
<protein>
    <submittedName>
        <fullName evidence="3">Uncharacterized protein</fullName>
    </submittedName>
</protein>
<name>A0AAF0UX18_SOLVR</name>
<dbReference type="PANTHER" id="PTHR36408">
    <property type="entry name" value="TRANSMEMBRANE PROTEIN"/>
    <property type="match status" value="1"/>
</dbReference>
<evidence type="ECO:0000313" key="3">
    <source>
        <dbReference type="EMBL" id="WMV53334.1"/>
    </source>
</evidence>
<keyword evidence="2" id="KW-1133">Transmembrane helix</keyword>
<accession>A0AAF0UX18</accession>
<keyword evidence="2" id="KW-0472">Membrane</keyword>
<keyword evidence="4" id="KW-1185">Reference proteome</keyword>
<organism evidence="3 4">
    <name type="scientific">Solanum verrucosum</name>
    <dbReference type="NCBI Taxonomy" id="315347"/>
    <lineage>
        <taxon>Eukaryota</taxon>
        <taxon>Viridiplantae</taxon>
        <taxon>Streptophyta</taxon>
        <taxon>Embryophyta</taxon>
        <taxon>Tracheophyta</taxon>
        <taxon>Spermatophyta</taxon>
        <taxon>Magnoliopsida</taxon>
        <taxon>eudicotyledons</taxon>
        <taxon>Gunneridae</taxon>
        <taxon>Pentapetalae</taxon>
        <taxon>asterids</taxon>
        <taxon>lamiids</taxon>
        <taxon>Solanales</taxon>
        <taxon>Solanaceae</taxon>
        <taxon>Solanoideae</taxon>
        <taxon>Solaneae</taxon>
        <taxon>Solanum</taxon>
    </lineage>
</organism>
<feature type="transmembrane region" description="Helical" evidence="2">
    <location>
        <begin position="88"/>
        <end position="110"/>
    </location>
</feature>
<reference evidence="3" key="1">
    <citation type="submission" date="2023-08" db="EMBL/GenBank/DDBJ databases">
        <title>A de novo genome assembly of Solanum verrucosum Schlechtendal, a Mexican diploid species geographically isolated from the other diploid A-genome species in potato relatives.</title>
        <authorList>
            <person name="Hosaka K."/>
        </authorList>
    </citation>
    <scope>NUCLEOTIDE SEQUENCE</scope>
    <source>
        <tissue evidence="3">Young leaves</tissue>
    </source>
</reference>
<keyword evidence="2" id="KW-0812">Transmembrane</keyword>
<dbReference type="AlphaFoldDB" id="A0AAF0UX18"/>
<dbReference type="Proteomes" id="UP001234989">
    <property type="component" value="Chromosome 11"/>
</dbReference>
<feature type="transmembrane region" description="Helical" evidence="2">
    <location>
        <begin position="122"/>
        <end position="139"/>
    </location>
</feature>
<sequence length="371" mass="41448">MSIVSQNFFTAPHTRINLFCLKNPKISTPLHLKPLKTPLIFRSQKPHLDKIEFLQCHQWKVKSFDSEGTVNGQVSAEYEFNFDGFLSILEFLCLLSSAVVAIGFAVNSWVLGSQKWLGNRVLAAQCVVLVGGVIIGSVIRRRQWRRICMNKFSRSGSDLKGVNLLERIEKVEEDLRSSATIIRVLTRQLEKLGIRFRVTRKTLKDPITEVDALVGSINVRSDYPSGWPSGLGLGLPCWRSQVRNPLPAKARGLPSGSSSSHRACLVRAAMLAQKNSEATRALALQGERLEKELGEIQKVLLAMQDQQHKQLELILAIGKTGKLFENKQGLSQDPNKKTNDMSNTAADGFPQLGVNQIQALKRQRETNNDRI</sequence>
<gene>
    <name evidence="3" type="ORF">MTR67_046719</name>
</gene>
<proteinExistence type="predicted"/>
<dbReference type="EMBL" id="CP133622">
    <property type="protein sequence ID" value="WMV53334.1"/>
    <property type="molecule type" value="Genomic_DNA"/>
</dbReference>
<dbReference type="PANTHER" id="PTHR36408:SF1">
    <property type="entry name" value="TRANSMEMBRANE PROTEIN"/>
    <property type="match status" value="1"/>
</dbReference>
<dbReference type="GO" id="GO:0009941">
    <property type="term" value="C:chloroplast envelope"/>
    <property type="evidence" value="ECO:0007669"/>
    <property type="project" value="TreeGrafter"/>
</dbReference>
<evidence type="ECO:0000256" key="2">
    <source>
        <dbReference type="SAM" id="Phobius"/>
    </source>
</evidence>
<evidence type="ECO:0000313" key="4">
    <source>
        <dbReference type="Proteomes" id="UP001234989"/>
    </source>
</evidence>
<feature type="region of interest" description="Disordered" evidence="1">
    <location>
        <begin position="326"/>
        <end position="349"/>
    </location>
</feature>